<dbReference type="GO" id="GO:0030509">
    <property type="term" value="P:BMP signaling pathway"/>
    <property type="evidence" value="ECO:0007669"/>
    <property type="project" value="TreeGrafter"/>
</dbReference>
<feature type="chain" id="PRO_5035307934" description="TGF-beta family profile domain-containing protein" evidence="9">
    <location>
        <begin position="23"/>
        <end position="400"/>
    </location>
</feature>
<accession>A0A8J6EG65</accession>
<evidence type="ECO:0000256" key="8">
    <source>
        <dbReference type="RuleBase" id="RU000354"/>
    </source>
</evidence>
<comment type="caution">
    <text evidence="11">The sequence shown here is derived from an EMBL/GenBank/DDBJ whole genome shotgun (WGS) entry which is preliminary data.</text>
</comment>
<comment type="similarity">
    <text evidence="2 8">Belongs to the TGF-beta family.</text>
</comment>
<dbReference type="PANTHER" id="PTHR11848">
    <property type="entry name" value="TGF-BETA FAMILY"/>
    <property type="match status" value="1"/>
</dbReference>
<keyword evidence="6" id="KW-1015">Disulfide bond</keyword>
<evidence type="ECO:0000256" key="2">
    <source>
        <dbReference type="ARBA" id="ARBA00006656"/>
    </source>
</evidence>
<keyword evidence="4 9" id="KW-0732">Signal</keyword>
<dbReference type="PROSITE" id="PS51362">
    <property type="entry name" value="TGF_BETA_2"/>
    <property type="match status" value="1"/>
</dbReference>
<dbReference type="FunFam" id="2.10.90.10:FF:000001">
    <property type="entry name" value="Bone morphogenetic protein 4"/>
    <property type="match status" value="1"/>
</dbReference>
<dbReference type="AlphaFoldDB" id="A0A8J6EG65"/>
<dbReference type="PANTHER" id="PTHR11848:SF157">
    <property type="entry name" value="GROWTH_DIFFERENTIATION FACTOR 2"/>
    <property type="match status" value="1"/>
</dbReference>
<dbReference type="GO" id="GO:0005615">
    <property type="term" value="C:extracellular space"/>
    <property type="evidence" value="ECO:0007669"/>
    <property type="project" value="TreeGrafter"/>
</dbReference>
<sequence>MRKARLPVLCSLVIFLARFTLNKPLPEWEIKDRTHPEEEVEDVLSSLTGTMKEHLKENLNLTGVLFQEKSTMKLPQYMIDLYHHYADDRTSMPVSNIIRGFNVEDILSSSSKENLLQSYILLFNVTIPQHEEVTKAELRLSLGDSGLCHLSLFDVIHTKPSRNLKDSNSFLASKDIEGDESVTIDITKAIKRWIKSKVQLNKLEVFLQMKAPSEMFFKTQKFALDSHSSHPPILVIFSDDQSENIVKENPMDLAQMMIYEQSNNLGIFSKNIMADVGEGHEPLVVSKTRAKRNAERNHCTKTSLTVNFKDIGWDSIIIFPPSYDAGQCVGSCYYPLTDNLTPTKHAIVQSLMHIRKPKDVGNACCVPTKLEGLQVVYRENRQTVLKKNYEDMKVVECGCR</sequence>
<dbReference type="Gene3D" id="2.60.120.970">
    <property type="match status" value="1"/>
</dbReference>
<keyword evidence="7" id="KW-0325">Glycoprotein</keyword>
<comment type="subcellular location">
    <subcellularLocation>
        <location evidence="1">Secreted</location>
    </subcellularLocation>
</comment>
<dbReference type="InterPro" id="IPR029034">
    <property type="entry name" value="Cystine-knot_cytokine"/>
</dbReference>
<dbReference type="Pfam" id="PF00019">
    <property type="entry name" value="TGF_beta"/>
    <property type="match status" value="1"/>
</dbReference>
<dbReference type="GO" id="GO:0005125">
    <property type="term" value="F:cytokine activity"/>
    <property type="evidence" value="ECO:0007669"/>
    <property type="project" value="TreeGrafter"/>
</dbReference>
<dbReference type="EMBL" id="WNTK01000859">
    <property type="protein sequence ID" value="KAG9468490.1"/>
    <property type="molecule type" value="Genomic_DNA"/>
</dbReference>
<keyword evidence="12" id="KW-1185">Reference proteome</keyword>
<evidence type="ECO:0000256" key="5">
    <source>
        <dbReference type="ARBA" id="ARBA00023030"/>
    </source>
</evidence>
<dbReference type="Proteomes" id="UP000770717">
    <property type="component" value="Unassembled WGS sequence"/>
</dbReference>
<keyword evidence="5 8" id="KW-0339">Growth factor</keyword>
<dbReference type="SUPFAM" id="SSF57501">
    <property type="entry name" value="Cystine-knot cytokines"/>
    <property type="match status" value="1"/>
</dbReference>
<evidence type="ECO:0000313" key="11">
    <source>
        <dbReference type="EMBL" id="KAG9468490.1"/>
    </source>
</evidence>
<dbReference type="PROSITE" id="PS00250">
    <property type="entry name" value="TGF_BETA_1"/>
    <property type="match status" value="1"/>
</dbReference>
<gene>
    <name evidence="11" type="ORF">GDO78_022641</name>
</gene>
<name>A0A8J6EG65_ELECQ</name>
<evidence type="ECO:0000259" key="10">
    <source>
        <dbReference type="PROSITE" id="PS51362"/>
    </source>
</evidence>
<dbReference type="Pfam" id="PF00688">
    <property type="entry name" value="TGFb_propeptide"/>
    <property type="match status" value="1"/>
</dbReference>
<evidence type="ECO:0000256" key="7">
    <source>
        <dbReference type="ARBA" id="ARBA00023180"/>
    </source>
</evidence>
<feature type="domain" description="TGF-beta family profile" evidence="10">
    <location>
        <begin position="289"/>
        <end position="400"/>
    </location>
</feature>
<organism evidence="11 12">
    <name type="scientific">Eleutherodactylus coqui</name>
    <name type="common">Puerto Rican coqui</name>
    <dbReference type="NCBI Taxonomy" id="57060"/>
    <lineage>
        <taxon>Eukaryota</taxon>
        <taxon>Metazoa</taxon>
        <taxon>Chordata</taxon>
        <taxon>Craniata</taxon>
        <taxon>Vertebrata</taxon>
        <taxon>Euteleostomi</taxon>
        <taxon>Amphibia</taxon>
        <taxon>Batrachia</taxon>
        <taxon>Anura</taxon>
        <taxon>Neobatrachia</taxon>
        <taxon>Hyloidea</taxon>
        <taxon>Eleutherodactylidae</taxon>
        <taxon>Eleutherodactylinae</taxon>
        <taxon>Eleutherodactylus</taxon>
        <taxon>Eleutherodactylus</taxon>
    </lineage>
</organism>
<evidence type="ECO:0000313" key="12">
    <source>
        <dbReference type="Proteomes" id="UP000770717"/>
    </source>
</evidence>
<reference evidence="11" key="1">
    <citation type="thesis" date="2020" institute="ProQuest LLC" country="789 East Eisenhower Parkway, Ann Arbor, MI, USA">
        <title>Comparative Genomics and Chromosome Evolution.</title>
        <authorList>
            <person name="Mudd A.B."/>
        </authorList>
    </citation>
    <scope>NUCLEOTIDE SEQUENCE</scope>
    <source>
        <strain evidence="11">HN-11 Male</strain>
        <tissue evidence="11">Kidney and liver</tissue>
    </source>
</reference>
<evidence type="ECO:0000256" key="4">
    <source>
        <dbReference type="ARBA" id="ARBA00022729"/>
    </source>
</evidence>
<keyword evidence="3" id="KW-0964">Secreted</keyword>
<evidence type="ECO:0000256" key="9">
    <source>
        <dbReference type="SAM" id="SignalP"/>
    </source>
</evidence>
<dbReference type="InterPro" id="IPR001111">
    <property type="entry name" value="TGF-b_propeptide"/>
</dbReference>
<dbReference type="GO" id="GO:0008083">
    <property type="term" value="F:growth factor activity"/>
    <property type="evidence" value="ECO:0007669"/>
    <property type="project" value="UniProtKB-KW"/>
</dbReference>
<protein>
    <recommendedName>
        <fullName evidence="10">TGF-beta family profile domain-containing protein</fullName>
    </recommendedName>
</protein>
<feature type="signal peptide" evidence="9">
    <location>
        <begin position="1"/>
        <end position="22"/>
    </location>
</feature>
<evidence type="ECO:0000256" key="6">
    <source>
        <dbReference type="ARBA" id="ARBA00023157"/>
    </source>
</evidence>
<dbReference type="SMART" id="SM00204">
    <property type="entry name" value="TGFB"/>
    <property type="match status" value="1"/>
</dbReference>
<proteinExistence type="inferred from homology"/>
<dbReference type="InterPro" id="IPR001839">
    <property type="entry name" value="TGF-b_C"/>
</dbReference>
<dbReference type="Gene3D" id="2.10.90.10">
    <property type="entry name" value="Cystine-knot cytokines"/>
    <property type="match status" value="1"/>
</dbReference>
<evidence type="ECO:0000256" key="1">
    <source>
        <dbReference type="ARBA" id="ARBA00004613"/>
    </source>
</evidence>
<dbReference type="OrthoDB" id="5987191at2759"/>
<dbReference type="InterPro" id="IPR017948">
    <property type="entry name" value="TGFb_CS"/>
</dbReference>
<dbReference type="InterPro" id="IPR015615">
    <property type="entry name" value="TGF-beta-rel"/>
</dbReference>
<evidence type="ECO:0000256" key="3">
    <source>
        <dbReference type="ARBA" id="ARBA00022525"/>
    </source>
</evidence>